<feature type="transmembrane region" description="Helical" evidence="1">
    <location>
        <begin position="60"/>
        <end position="78"/>
    </location>
</feature>
<dbReference type="GO" id="GO:0016301">
    <property type="term" value="F:kinase activity"/>
    <property type="evidence" value="ECO:0007669"/>
    <property type="project" value="UniProtKB-KW"/>
</dbReference>
<feature type="domain" description="Sensor histidine kinase NatK-like C-terminal" evidence="2">
    <location>
        <begin position="340"/>
        <end position="444"/>
    </location>
</feature>
<keyword evidence="3" id="KW-0808">Transferase</keyword>
<dbReference type="RefSeq" id="WP_354279858.1">
    <property type="nucleotide sequence ID" value="NZ_JBEPMK010000001.1"/>
</dbReference>
<feature type="transmembrane region" description="Helical" evidence="1">
    <location>
        <begin position="90"/>
        <end position="111"/>
    </location>
</feature>
<keyword evidence="1" id="KW-0812">Transmembrane</keyword>
<dbReference type="InterPro" id="IPR032834">
    <property type="entry name" value="NatK-like_C"/>
</dbReference>
<feature type="transmembrane region" description="Helical" evidence="1">
    <location>
        <begin position="162"/>
        <end position="181"/>
    </location>
</feature>
<keyword evidence="1" id="KW-0472">Membrane</keyword>
<proteinExistence type="predicted"/>
<keyword evidence="1" id="KW-1133">Transmembrane helix</keyword>
<dbReference type="CDD" id="cd16935">
    <property type="entry name" value="HATPase_AgrC-ComD-like"/>
    <property type="match status" value="1"/>
</dbReference>
<evidence type="ECO:0000313" key="4">
    <source>
        <dbReference type="Proteomes" id="UP001549055"/>
    </source>
</evidence>
<keyword evidence="4" id="KW-1185">Reference proteome</keyword>
<dbReference type="PANTHER" id="PTHR40448:SF1">
    <property type="entry name" value="TWO-COMPONENT SENSOR HISTIDINE KINASE"/>
    <property type="match status" value="1"/>
</dbReference>
<comment type="caution">
    <text evidence="3">The sequence shown here is derived from an EMBL/GenBank/DDBJ whole genome shotgun (WGS) entry which is preliminary data.</text>
</comment>
<keyword evidence="3" id="KW-0418">Kinase</keyword>
<protein>
    <submittedName>
        <fullName evidence="3">Two-component system sensor histidine kinase AgrC</fullName>
        <ecNumber evidence="3">2.7.13.-</ecNumber>
    </submittedName>
</protein>
<accession>A0ABV2JLL9</accession>
<gene>
    <name evidence="3" type="ORF">ABID27_000390</name>
</gene>
<organism evidence="3 4">
    <name type="scientific">Streptococcus gallinaceus</name>
    <dbReference type="NCBI Taxonomy" id="165758"/>
    <lineage>
        <taxon>Bacteria</taxon>
        <taxon>Bacillati</taxon>
        <taxon>Bacillota</taxon>
        <taxon>Bacilli</taxon>
        <taxon>Lactobacillales</taxon>
        <taxon>Streptococcaceae</taxon>
        <taxon>Streptococcus</taxon>
    </lineage>
</organism>
<feature type="transmembrane region" description="Helical" evidence="1">
    <location>
        <begin position="193"/>
        <end position="210"/>
    </location>
</feature>
<dbReference type="EC" id="2.7.13.-" evidence="3"/>
<feature type="transmembrane region" description="Helical" evidence="1">
    <location>
        <begin position="6"/>
        <end position="24"/>
    </location>
</feature>
<name>A0ABV2JLL9_9STRE</name>
<dbReference type="Gene3D" id="3.30.565.10">
    <property type="entry name" value="Histidine kinase-like ATPase, C-terminal domain"/>
    <property type="match status" value="1"/>
</dbReference>
<dbReference type="PANTHER" id="PTHR40448">
    <property type="entry name" value="TWO-COMPONENT SENSOR HISTIDINE KINASE"/>
    <property type="match status" value="1"/>
</dbReference>
<evidence type="ECO:0000313" key="3">
    <source>
        <dbReference type="EMBL" id="MET3643773.1"/>
    </source>
</evidence>
<feature type="transmembrane region" description="Helical" evidence="1">
    <location>
        <begin position="123"/>
        <end position="142"/>
    </location>
</feature>
<dbReference type="Pfam" id="PF14501">
    <property type="entry name" value="HATPase_c_5"/>
    <property type="match status" value="1"/>
</dbReference>
<dbReference type="Proteomes" id="UP001549055">
    <property type="component" value="Unassembled WGS sequence"/>
</dbReference>
<reference evidence="3 4" key="1">
    <citation type="submission" date="2024-06" db="EMBL/GenBank/DDBJ databases">
        <title>Genomic Encyclopedia of Type Strains, Phase IV (KMG-IV): sequencing the most valuable type-strain genomes for metagenomic binning, comparative biology and taxonomic classification.</title>
        <authorList>
            <person name="Goeker M."/>
        </authorList>
    </citation>
    <scope>NUCLEOTIDE SEQUENCE [LARGE SCALE GENOMIC DNA]</scope>
    <source>
        <strain evidence="3 4">DSM 15349</strain>
    </source>
</reference>
<dbReference type="SUPFAM" id="SSF55874">
    <property type="entry name" value="ATPase domain of HSP90 chaperone/DNA topoisomerase II/histidine kinase"/>
    <property type="match status" value="1"/>
</dbReference>
<dbReference type="EMBL" id="JBEPMK010000001">
    <property type="protein sequence ID" value="MET3643773.1"/>
    <property type="molecule type" value="Genomic_DNA"/>
</dbReference>
<dbReference type="InterPro" id="IPR036890">
    <property type="entry name" value="HATPase_C_sf"/>
</dbReference>
<evidence type="ECO:0000256" key="1">
    <source>
        <dbReference type="SAM" id="Phobius"/>
    </source>
</evidence>
<sequence length="451" mass="52466">MLLLLAYISLLVNTIIPIFLIATVMKKQYTFQHYVIGLLIRVFASLVYQGLDVFFPMDWYPIYSIPLEISFFVSLFEPHSSRSQIVFSALFPYTFYSLVHQIFNLFLLPAVGLPREFYMENGGISLLISILSTVFLFVFLHLGQYDFSLVASVFTDDKRNKFLRWMNFSMIAYYMLDQHLLYVSHKYSRDTTIHSQLVVVAYLLLFMSFVNQLDRVYRRRIQEQLSFQKKLQMEQLNVYTKQIETLYKEVRGFRHDYSNILRTLTLGITENNMATVEEVFNRVLKDSNKPFQESRFELGRLVNIGDNAFKSLLASKFMQAREKGVEISLEIPAEIQPKGMELIDFILIVASFFDNAIEEAMLTEEKKIAFAFFQKGSQQIVVIENSCLTESKNIAQIYQYGSSSKGHDRGIGLVNVKTILEKYPQILLRTTSEDFKFCQTLVIQLEDADKN</sequence>
<evidence type="ECO:0000259" key="2">
    <source>
        <dbReference type="Pfam" id="PF14501"/>
    </source>
</evidence>